<dbReference type="Proteomes" id="UP000192761">
    <property type="component" value="Unassembled WGS sequence"/>
</dbReference>
<dbReference type="Pfam" id="PF03646">
    <property type="entry name" value="FlaG"/>
    <property type="match status" value="1"/>
</dbReference>
<keyword evidence="2" id="KW-0966">Cell projection</keyword>
<gene>
    <name evidence="2" type="ORF">SAMN02745857_01610</name>
</gene>
<organism evidence="2 3">
    <name type="scientific">Andreprevotia lacus DSM 23236</name>
    <dbReference type="NCBI Taxonomy" id="1121001"/>
    <lineage>
        <taxon>Bacteria</taxon>
        <taxon>Pseudomonadati</taxon>
        <taxon>Pseudomonadota</taxon>
        <taxon>Betaproteobacteria</taxon>
        <taxon>Neisseriales</taxon>
        <taxon>Chitinibacteraceae</taxon>
        <taxon>Andreprevotia</taxon>
    </lineage>
</organism>
<dbReference type="PANTHER" id="PTHR37166">
    <property type="entry name" value="PROTEIN FLAG"/>
    <property type="match status" value="1"/>
</dbReference>
<keyword evidence="2" id="KW-0969">Cilium</keyword>
<dbReference type="STRING" id="1121001.SAMN02745857_01610"/>
<keyword evidence="3" id="KW-1185">Reference proteome</keyword>
<evidence type="ECO:0000313" key="2">
    <source>
        <dbReference type="EMBL" id="SMC23454.1"/>
    </source>
</evidence>
<dbReference type="InterPro" id="IPR035924">
    <property type="entry name" value="FlaG-like_sf"/>
</dbReference>
<feature type="region of interest" description="Disordered" evidence="1">
    <location>
        <begin position="1"/>
        <end position="21"/>
    </location>
</feature>
<dbReference type="EMBL" id="FWXD01000008">
    <property type="protein sequence ID" value="SMC23454.1"/>
    <property type="molecule type" value="Genomic_DNA"/>
</dbReference>
<evidence type="ECO:0000256" key="1">
    <source>
        <dbReference type="SAM" id="MobiDB-lite"/>
    </source>
</evidence>
<accession>A0A1W1XI50</accession>
<dbReference type="Gene3D" id="3.30.160.170">
    <property type="entry name" value="FlaG-like"/>
    <property type="match status" value="1"/>
</dbReference>
<keyword evidence="2" id="KW-0282">Flagellum</keyword>
<dbReference type="SUPFAM" id="SSF160214">
    <property type="entry name" value="FlaG-like"/>
    <property type="match status" value="1"/>
</dbReference>
<name>A0A1W1XI50_9NEIS</name>
<dbReference type="PANTHER" id="PTHR37166:SF1">
    <property type="entry name" value="PROTEIN FLAG"/>
    <property type="match status" value="1"/>
</dbReference>
<evidence type="ECO:0000313" key="3">
    <source>
        <dbReference type="Proteomes" id="UP000192761"/>
    </source>
</evidence>
<dbReference type="OrthoDB" id="8565152at2"/>
<dbReference type="InterPro" id="IPR005186">
    <property type="entry name" value="FlaG"/>
</dbReference>
<reference evidence="2 3" key="1">
    <citation type="submission" date="2017-04" db="EMBL/GenBank/DDBJ databases">
        <authorList>
            <person name="Afonso C.L."/>
            <person name="Miller P.J."/>
            <person name="Scott M.A."/>
            <person name="Spackman E."/>
            <person name="Goraichik I."/>
            <person name="Dimitrov K.M."/>
            <person name="Suarez D.L."/>
            <person name="Swayne D.E."/>
        </authorList>
    </citation>
    <scope>NUCLEOTIDE SEQUENCE [LARGE SCALE GENOMIC DNA]</scope>
    <source>
        <strain evidence="2 3">DSM 23236</strain>
    </source>
</reference>
<protein>
    <submittedName>
        <fullName evidence="2">Flagellar protein FlaG</fullName>
    </submittedName>
</protein>
<dbReference type="RefSeq" id="WP_084090278.1">
    <property type="nucleotide sequence ID" value="NZ_FWXD01000008.1"/>
</dbReference>
<dbReference type="AlphaFoldDB" id="A0A1W1XI50"/>
<proteinExistence type="predicted"/>
<sequence length="125" mass="13244">MQIPAISGLSGSIPSTVDPQQRQALRPNAQADLQALNVTSTAVNASGSAQGQQPLEDAVKKLNDTVKLFSNSSLQFSIDQDTGTPLVKVIDTATKDVIRQIPSEEALAIAKAIDQFKGMLIKEQA</sequence>
<feature type="compositionally biased region" description="Polar residues" evidence="1">
    <location>
        <begin position="9"/>
        <end position="21"/>
    </location>
</feature>